<gene>
    <name evidence="2" type="ordered locus">Mhun_1948</name>
</gene>
<dbReference type="EnsemblBacteria" id="ABD41659">
    <property type="protein sequence ID" value="ABD41659"/>
    <property type="gene ID" value="Mhun_1948"/>
</dbReference>
<dbReference type="HOGENOM" id="CLU_459029_0_0_2"/>
<reference evidence="3" key="1">
    <citation type="journal article" date="2016" name="Stand. Genomic Sci.">
        <title>Complete genome sequence of Methanospirillum hungatei type strain JF1.</title>
        <authorList>
            <person name="Gunsalus R.P."/>
            <person name="Cook L.E."/>
            <person name="Crable B."/>
            <person name="Rohlin L."/>
            <person name="McDonald E."/>
            <person name="Mouttaki H."/>
            <person name="Sieber J.R."/>
            <person name="Poweleit N."/>
            <person name="Zhou H."/>
            <person name="Lapidus A.L."/>
            <person name="Daligault H.E."/>
            <person name="Land M."/>
            <person name="Gilna P."/>
            <person name="Ivanova N."/>
            <person name="Kyrpides N."/>
            <person name="Culley D.E."/>
            <person name="McInerney M.J."/>
        </authorList>
    </citation>
    <scope>NUCLEOTIDE SEQUENCE [LARGE SCALE GENOMIC DNA]</scope>
    <source>
        <strain evidence="3">ATCC 27890 / DSM 864 / NBRC 100397 / JF-1</strain>
    </source>
</reference>
<proteinExistence type="predicted"/>
<sequence>MWIFLLILCIMATGGYAEEQQVPFVSAPSLSITSASGTDDPVPVATNELNPAAGNPVIQATNKIVQGDIVFIGEGSLDVTSALNTAGYIAWWQSGNLNPAAPDAVIPVPDPYNFRLDPADFVQKTGDWYQWVDNQKGDLAFRVADPSLYLEIWDASTNTDVTGKTIPMGNLGTFCIDSNLYSIMNRTGYLPGDSSIKITVTSPSGDSLTYLVGLNGAEHPLTHLQVDLPRWYWIGQGTDHSVPSHEDGWNTSVSYPNGTRIYQPGIYTVRAECNVNGMKNNYKAPDGSDYVNKTVSMTHTVNLVDDAVDIRASPELVVPGESFATIITGLPHNEYYLWMKGTGTMTGQPGDQPPVIALMQDNVVHDAPSGPYLIGDYVFSDGGGKTIRNDVPRDPTWNGTQFYGMVKLDATGTRTVYWNTSAATKPGSYTPAVEKRTLSGYVSDTCMLSVDTGNVSSLNLLSGWNFISTPKTLSPGHNTMAIFSGINSSGHSIFTYDSTTSSWVTMKSEDPFSPLTGFWLYSVQPTTIPLISDNATVVPRTLVKGWNSIGITAPDRIAATVLQPLGEAWSYLIGYDAQVQQYRNPLVLGDPAVNTTTLYTKEGYWIYVKENLTFSG</sequence>
<dbReference type="Proteomes" id="UP000001941">
    <property type="component" value="Chromosome"/>
</dbReference>
<dbReference type="KEGG" id="mhu:Mhun_1948"/>
<protein>
    <recommendedName>
        <fullName evidence="1">DUF3821 domain-containing protein</fullName>
    </recommendedName>
</protein>
<name>Q2FMC3_METHJ</name>
<dbReference type="EMBL" id="CP000254">
    <property type="protein sequence ID" value="ABD41659.1"/>
    <property type="molecule type" value="Genomic_DNA"/>
</dbReference>
<organism evidence="2 3">
    <name type="scientific">Methanospirillum hungatei JF-1 (strain ATCC 27890 / DSM 864 / NBRC 100397 / JF-1)</name>
    <dbReference type="NCBI Taxonomy" id="323259"/>
    <lineage>
        <taxon>Archaea</taxon>
        <taxon>Methanobacteriati</taxon>
        <taxon>Methanobacteriota</taxon>
        <taxon>Stenosarchaea group</taxon>
        <taxon>Methanomicrobia</taxon>
        <taxon>Methanomicrobiales</taxon>
        <taxon>Methanospirillaceae</taxon>
        <taxon>Methanospirillum</taxon>
    </lineage>
</organism>
<keyword evidence="3" id="KW-1185">Reference proteome</keyword>
<dbReference type="InterPro" id="IPR024277">
    <property type="entry name" value="DUF3821"/>
</dbReference>
<accession>Q2FMC3</accession>
<evidence type="ECO:0000259" key="1">
    <source>
        <dbReference type="Pfam" id="PF12863"/>
    </source>
</evidence>
<evidence type="ECO:0000313" key="2">
    <source>
        <dbReference type="EMBL" id="ABD41659.1"/>
    </source>
</evidence>
<dbReference type="InParanoid" id="Q2FMC3"/>
<dbReference type="eggNOG" id="arCOG06738">
    <property type="taxonomic scope" value="Archaea"/>
</dbReference>
<dbReference type="Pfam" id="PF12863">
    <property type="entry name" value="DUF3821"/>
    <property type="match status" value="1"/>
</dbReference>
<evidence type="ECO:0000313" key="3">
    <source>
        <dbReference type="Proteomes" id="UP000001941"/>
    </source>
</evidence>
<dbReference type="AlphaFoldDB" id="Q2FMC3"/>
<feature type="domain" description="DUF3821" evidence="1">
    <location>
        <begin position="66"/>
        <end position="280"/>
    </location>
</feature>